<proteinExistence type="inferred from homology"/>
<dbReference type="AlphaFoldDB" id="A0A9D9DRE4"/>
<keyword evidence="10" id="KW-0406">Ion transport</keyword>
<keyword evidence="7 13" id="KW-0812">Transmembrane</keyword>
<dbReference type="InterPro" id="IPR004772">
    <property type="entry name" value="TrkH"/>
</dbReference>
<keyword evidence="11 13" id="KW-0472">Membrane</keyword>
<feature type="binding site" evidence="12">
    <location>
        <position position="434"/>
    </location>
    <ligand>
        <name>K(+)</name>
        <dbReference type="ChEBI" id="CHEBI:29103"/>
    </ligand>
</feature>
<evidence type="ECO:0000256" key="4">
    <source>
        <dbReference type="ARBA" id="ARBA00022475"/>
    </source>
</evidence>
<evidence type="ECO:0000256" key="11">
    <source>
        <dbReference type="ARBA" id="ARBA00023136"/>
    </source>
</evidence>
<evidence type="ECO:0000256" key="6">
    <source>
        <dbReference type="ARBA" id="ARBA00022538"/>
    </source>
</evidence>
<dbReference type="GO" id="GO:0046872">
    <property type="term" value="F:metal ion binding"/>
    <property type="evidence" value="ECO:0007669"/>
    <property type="project" value="UniProtKB-KW"/>
</dbReference>
<feature type="binding site" evidence="12">
    <location>
        <position position="433"/>
    </location>
    <ligand>
        <name>K(+)</name>
        <dbReference type="ChEBI" id="CHEBI:29103"/>
    </ligand>
</feature>
<dbReference type="InterPro" id="IPR003445">
    <property type="entry name" value="Cat_transpt"/>
</dbReference>
<feature type="transmembrane region" description="Helical" evidence="13">
    <location>
        <begin position="70"/>
        <end position="91"/>
    </location>
</feature>
<comment type="subcellular location">
    <subcellularLocation>
        <location evidence="1">Cell inner membrane</location>
        <topology evidence="1">Multi-pass membrane protein</topology>
    </subcellularLocation>
</comment>
<dbReference type="EMBL" id="JADIMZ010000079">
    <property type="protein sequence ID" value="MBO8432662.1"/>
    <property type="molecule type" value="Genomic_DNA"/>
</dbReference>
<feature type="transmembrane region" description="Helical" evidence="13">
    <location>
        <begin position="12"/>
        <end position="33"/>
    </location>
</feature>
<name>A0A9D9DRE4_9BACT</name>
<comment type="similarity">
    <text evidence="2">Belongs to the TrkH potassium transport family.</text>
</comment>
<accession>A0A9D9DRE4</accession>
<reference evidence="14" key="1">
    <citation type="submission" date="2020-10" db="EMBL/GenBank/DDBJ databases">
        <authorList>
            <person name="Gilroy R."/>
        </authorList>
    </citation>
    <scope>NUCLEOTIDE SEQUENCE</scope>
    <source>
        <strain evidence="14">2889</strain>
    </source>
</reference>
<comment type="caution">
    <text evidence="14">The sequence shown here is derived from an EMBL/GenBank/DDBJ whole genome shotgun (WGS) entry which is preliminary data.</text>
</comment>
<keyword evidence="6" id="KW-0633">Potassium transport</keyword>
<gene>
    <name evidence="14" type="ORF">IAB08_05160</name>
</gene>
<keyword evidence="5" id="KW-0997">Cell inner membrane</keyword>
<keyword evidence="4" id="KW-1003">Cell membrane</keyword>
<feature type="transmembrane region" description="Helical" evidence="13">
    <location>
        <begin position="136"/>
        <end position="162"/>
    </location>
</feature>
<feature type="transmembrane region" description="Helical" evidence="13">
    <location>
        <begin position="273"/>
        <end position="293"/>
    </location>
</feature>
<dbReference type="GO" id="GO:0015379">
    <property type="term" value="F:potassium:chloride symporter activity"/>
    <property type="evidence" value="ECO:0007669"/>
    <property type="project" value="InterPro"/>
</dbReference>
<feature type="binding site" evidence="12">
    <location>
        <position position="220"/>
    </location>
    <ligand>
        <name>K(+)</name>
        <dbReference type="ChEBI" id="CHEBI:29103"/>
    </ligand>
</feature>
<feature type="transmembrane region" description="Helical" evidence="13">
    <location>
        <begin position="39"/>
        <end position="58"/>
    </location>
</feature>
<protein>
    <submittedName>
        <fullName evidence="14">TrkH family potassium uptake protein</fullName>
    </submittedName>
</protein>
<keyword evidence="8 12" id="KW-0630">Potassium</keyword>
<evidence type="ECO:0000256" key="10">
    <source>
        <dbReference type="ARBA" id="ARBA00023065"/>
    </source>
</evidence>
<dbReference type="GO" id="GO:0005886">
    <property type="term" value="C:plasma membrane"/>
    <property type="evidence" value="ECO:0007669"/>
    <property type="project" value="UniProtKB-SubCell"/>
</dbReference>
<evidence type="ECO:0000256" key="12">
    <source>
        <dbReference type="PIRSR" id="PIRSR006247-1"/>
    </source>
</evidence>
<feature type="transmembrane region" description="Helical" evidence="13">
    <location>
        <begin position="183"/>
        <end position="204"/>
    </location>
</feature>
<sequence length="483" mass="53525">MLNFKLVAKILGTLAFVETGLLLLCTLMSFLYEEDDLKPFLYATLIGFAIGTLLKFLGRGSQNVMGRRDGYMIVCMSWILFCLVGMLPFLFTSHIKGVANAFFETMSGFTSTGATIMDNIDFCPHALLFWRSLTQWVGGLGIVLFTIAILPGTSSGSVKLFAAQSLGPLQGKLQPRIATTSKWILFIYFVLTICCTFSLSIAGMDWYDAVNHAFTCLGTGGFSTRQANVMFYQSPAIEYVLIIFMFLAGVNYNLLYFLLLKRQYKRLVNDVEFKWYGMIFLGVTLVCTLSLHFTSGYELERAFRSAAFQVISLYTSTGYSSDDYMLWAPCLIPFLLAVMWIGASSGSSAGGFKTIRLAMIYKVCKNELKKILHPNAILPLRINGQVVGTSVKMNLLAFAAIFTMTFFIGFLGLVFCGLDFLEAAGCCISCLSNVGTGYGDFGPMFSWSAMSDGAKWVCSALMYVGRLELLSVFLVVTPSFWRK</sequence>
<feature type="binding site" evidence="12">
    <location>
        <position position="317"/>
    </location>
    <ligand>
        <name>K(+)</name>
        <dbReference type="ChEBI" id="CHEBI:29103"/>
    </ligand>
</feature>
<evidence type="ECO:0000256" key="9">
    <source>
        <dbReference type="ARBA" id="ARBA00022989"/>
    </source>
</evidence>
<feature type="binding site" evidence="12">
    <location>
        <position position="112"/>
    </location>
    <ligand>
        <name>K(+)</name>
        <dbReference type="ChEBI" id="CHEBI:29103"/>
    </ligand>
</feature>
<dbReference type="PANTHER" id="PTHR32024">
    <property type="entry name" value="TRK SYSTEM POTASSIUM UPTAKE PROTEIN TRKG-RELATED"/>
    <property type="match status" value="1"/>
</dbReference>
<dbReference type="Proteomes" id="UP000823612">
    <property type="component" value="Unassembled WGS sequence"/>
</dbReference>
<evidence type="ECO:0000256" key="13">
    <source>
        <dbReference type="SAM" id="Phobius"/>
    </source>
</evidence>
<evidence type="ECO:0000256" key="7">
    <source>
        <dbReference type="ARBA" id="ARBA00022692"/>
    </source>
</evidence>
<evidence type="ECO:0000256" key="3">
    <source>
        <dbReference type="ARBA" id="ARBA00022448"/>
    </source>
</evidence>
<feature type="transmembrane region" description="Helical" evidence="13">
    <location>
        <begin position="239"/>
        <end position="261"/>
    </location>
</feature>
<evidence type="ECO:0000313" key="15">
    <source>
        <dbReference type="Proteomes" id="UP000823612"/>
    </source>
</evidence>
<keyword evidence="12" id="KW-0479">Metal-binding</keyword>
<reference evidence="14" key="2">
    <citation type="journal article" date="2021" name="PeerJ">
        <title>Extensive microbial diversity within the chicken gut microbiome revealed by metagenomics and culture.</title>
        <authorList>
            <person name="Gilroy R."/>
            <person name="Ravi A."/>
            <person name="Getino M."/>
            <person name="Pursley I."/>
            <person name="Horton D.L."/>
            <person name="Alikhan N.F."/>
            <person name="Baker D."/>
            <person name="Gharbi K."/>
            <person name="Hall N."/>
            <person name="Watson M."/>
            <person name="Adriaenssens E.M."/>
            <person name="Foster-Nyarko E."/>
            <person name="Jarju S."/>
            <person name="Secka A."/>
            <person name="Antonio M."/>
            <person name="Oren A."/>
            <person name="Chaudhuri R.R."/>
            <person name="La Ragione R."/>
            <person name="Hildebrand F."/>
            <person name="Pallen M.J."/>
        </authorList>
    </citation>
    <scope>NUCLEOTIDE SEQUENCE</scope>
    <source>
        <strain evidence="14">2889</strain>
    </source>
</reference>
<feature type="transmembrane region" description="Helical" evidence="13">
    <location>
        <begin position="324"/>
        <end position="343"/>
    </location>
</feature>
<evidence type="ECO:0000313" key="14">
    <source>
        <dbReference type="EMBL" id="MBO8432662.1"/>
    </source>
</evidence>
<dbReference type="PIRSF" id="PIRSF006247">
    <property type="entry name" value="TrkH"/>
    <property type="match status" value="1"/>
</dbReference>
<dbReference type="PANTHER" id="PTHR32024:SF2">
    <property type="entry name" value="TRK SYSTEM POTASSIUM UPTAKE PROTEIN TRKG-RELATED"/>
    <property type="match status" value="1"/>
</dbReference>
<evidence type="ECO:0000256" key="1">
    <source>
        <dbReference type="ARBA" id="ARBA00004429"/>
    </source>
</evidence>
<evidence type="ECO:0000256" key="2">
    <source>
        <dbReference type="ARBA" id="ARBA00009137"/>
    </source>
</evidence>
<keyword evidence="9 13" id="KW-1133">Transmembrane helix</keyword>
<dbReference type="Pfam" id="PF02386">
    <property type="entry name" value="TrkH"/>
    <property type="match status" value="1"/>
</dbReference>
<evidence type="ECO:0000256" key="5">
    <source>
        <dbReference type="ARBA" id="ARBA00022519"/>
    </source>
</evidence>
<evidence type="ECO:0000256" key="8">
    <source>
        <dbReference type="ARBA" id="ARBA00022958"/>
    </source>
</evidence>
<feature type="transmembrane region" description="Helical" evidence="13">
    <location>
        <begin position="460"/>
        <end position="481"/>
    </location>
</feature>
<organism evidence="14 15">
    <name type="scientific">Candidatus Pullibacteroides excrementavium</name>
    <dbReference type="NCBI Taxonomy" id="2840905"/>
    <lineage>
        <taxon>Bacteria</taxon>
        <taxon>Pseudomonadati</taxon>
        <taxon>Bacteroidota</taxon>
        <taxon>Bacteroidia</taxon>
        <taxon>Bacteroidales</taxon>
        <taxon>Candidatus Pullibacteroides</taxon>
    </lineage>
</organism>
<feature type="transmembrane region" description="Helical" evidence="13">
    <location>
        <begin position="395"/>
        <end position="415"/>
    </location>
</feature>
<keyword evidence="3" id="KW-0813">Transport</keyword>